<dbReference type="AlphaFoldDB" id="A0A939EZE4"/>
<dbReference type="Proteomes" id="UP000664144">
    <property type="component" value="Unassembled WGS sequence"/>
</dbReference>
<comment type="caution">
    <text evidence="1">The sequence shown here is derived from an EMBL/GenBank/DDBJ whole genome shotgun (WGS) entry which is preliminary data.</text>
</comment>
<name>A0A939EZE4_9BACT</name>
<reference evidence="1" key="1">
    <citation type="submission" date="2021-03" db="EMBL/GenBank/DDBJ databases">
        <authorList>
            <person name="Kim M.K."/>
        </authorList>
    </citation>
    <scope>NUCLEOTIDE SEQUENCE</scope>
    <source>
        <strain evidence="1">BT186</strain>
    </source>
</reference>
<dbReference type="EMBL" id="JAFLQZ010000021">
    <property type="protein sequence ID" value="MBO0360659.1"/>
    <property type="molecule type" value="Genomic_DNA"/>
</dbReference>
<gene>
    <name evidence="1" type="ORF">J0X19_22050</name>
</gene>
<dbReference type="RefSeq" id="WP_206986574.1">
    <property type="nucleotide sequence ID" value="NZ_JAFLQZ010000021.1"/>
</dbReference>
<accession>A0A939EZE4</accession>
<organism evidence="1 2">
    <name type="scientific">Hymenobacter telluris</name>
    <dbReference type="NCBI Taxonomy" id="2816474"/>
    <lineage>
        <taxon>Bacteria</taxon>
        <taxon>Pseudomonadati</taxon>
        <taxon>Bacteroidota</taxon>
        <taxon>Cytophagia</taxon>
        <taxon>Cytophagales</taxon>
        <taxon>Hymenobacteraceae</taxon>
        <taxon>Hymenobacter</taxon>
    </lineage>
</organism>
<keyword evidence="2" id="KW-1185">Reference proteome</keyword>
<evidence type="ECO:0000313" key="1">
    <source>
        <dbReference type="EMBL" id="MBO0360659.1"/>
    </source>
</evidence>
<evidence type="ECO:0000313" key="2">
    <source>
        <dbReference type="Proteomes" id="UP000664144"/>
    </source>
</evidence>
<proteinExistence type="predicted"/>
<sequence length="83" mass="9171">MHPISHVTIDEFTALTPADHSLALHHYGQQITLLENRLQLPGRADARDIMQDELSRCLTLRKLHVAALAEQLALLPTRVAAAA</sequence>
<protein>
    <submittedName>
        <fullName evidence="1">Uncharacterized protein</fullName>
    </submittedName>
</protein>